<feature type="transmembrane region" description="Helical" evidence="9">
    <location>
        <begin position="303"/>
        <end position="324"/>
    </location>
</feature>
<evidence type="ECO:0000256" key="3">
    <source>
        <dbReference type="ARBA" id="ARBA00022676"/>
    </source>
</evidence>
<feature type="domain" description="Glycosyltransferase RgtA/B/C/D-like" evidence="10">
    <location>
        <begin position="89"/>
        <end position="245"/>
    </location>
</feature>
<organism evidence="11">
    <name type="scientific">Thermogemmatispora argillosa</name>
    <dbReference type="NCBI Taxonomy" id="2045280"/>
    <lineage>
        <taxon>Bacteria</taxon>
        <taxon>Bacillati</taxon>
        <taxon>Chloroflexota</taxon>
        <taxon>Ktedonobacteria</taxon>
        <taxon>Thermogemmatisporales</taxon>
        <taxon>Thermogemmatisporaceae</taxon>
        <taxon>Thermogemmatispora</taxon>
    </lineage>
</organism>
<comment type="subcellular location">
    <subcellularLocation>
        <location evidence="1">Cell membrane</location>
        <topology evidence="1">Multi-pass membrane protein</topology>
    </subcellularLocation>
</comment>
<keyword evidence="6 9" id="KW-1133">Transmembrane helix</keyword>
<evidence type="ECO:0000256" key="9">
    <source>
        <dbReference type="SAM" id="Phobius"/>
    </source>
</evidence>
<feature type="transmembrane region" description="Helical" evidence="9">
    <location>
        <begin position="109"/>
        <end position="130"/>
    </location>
</feature>
<accession>A0A455T7R0</accession>
<name>A0A455T7R0_9CHLR</name>
<evidence type="ECO:0000256" key="8">
    <source>
        <dbReference type="SAM" id="MobiDB-lite"/>
    </source>
</evidence>
<dbReference type="GO" id="GO:0009103">
    <property type="term" value="P:lipopolysaccharide biosynthetic process"/>
    <property type="evidence" value="ECO:0007669"/>
    <property type="project" value="UniProtKB-ARBA"/>
</dbReference>
<dbReference type="AlphaFoldDB" id="A0A455T7R0"/>
<feature type="transmembrane region" description="Helical" evidence="9">
    <location>
        <begin position="228"/>
        <end position="248"/>
    </location>
</feature>
<feature type="transmembrane region" description="Helical" evidence="9">
    <location>
        <begin position="369"/>
        <end position="388"/>
    </location>
</feature>
<feature type="region of interest" description="Disordered" evidence="8">
    <location>
        <begin position="1"/>
        <end position="21"/>
    </location>
</feature>
<reference evidence="11" key="1">
    <citation type="submission" date="2018-12" db="EMBL/GenBank/DDBJ databases">
        <title>Novel natural products biosynthetic potential of the class Ktedonobacteria.</title>
        <authorList>
            <person name="Zheng Y."/>
            <person name="Saitou A."/>
            <person name="Wang C.M."/>
            <person name="Toyoda A."/>
            <person name="Minakuchi Y."/>
            <person name="Sekiguchi Y."/>
            <person name="Ueda K."/>
            <person name="Takano H."/>
            <person name="Sakai Y."/>
            <person name="Yokota A."/>
            <person name="Yabe S."/>
        </authorList>
    </citation>
    <scope>NUCLEOTIDE SEQUENCE</scope>
    <source>
        <strain evidence="11">A3-2</strain>
    </source>
</reference>
<evidence type="ECO:0000256" key="6">
    <source>
        <dbReference type="ARBA" id="ARBA00022989"/>
    </source>
</evidence>
<dbReference type="Pfam" id="PF13231">
    <property type="entry name" value="PMT_2"/>
    <property type="match status" value="1"/>
</dbReference>
<evidence type="ECO:0000256" key="7">
    <source>
        <dbReference type="ARBA" id="ARBA00023136"/>
    </source>
</evidence>
<feature type="transmembrane region" description="Helical" evidence="9">
    <location>
        <begin position="429"/>
        <end position="451"/>
    </location>
</feature>
<evidence type="ECO:0000256" key="2">
    <source>
        <dbReference type="ARBA" id="ARBA00022475"/>
    </source>
</evidence>
<evidence type="ECO:0000313" key="11">
    <source>
        <dbReference type="EMBL" id="BBH95484.1"/>
    </source>
</evidence>
<keyword evidence="5 9" id="KW-0812">Transmembrane</keyword>
<keyword evidence="2" id="KW-1003">Cell membrane</keyword>
<evidence type="ECO:0000256" key="1">
    <source>
        <dbReference type="ARBA" id="ARBA00004651"/>
    </source>
</evidence>
<keyword evidence="7 9" id="KW-0472">Membrane</keyword>
<protein>
    <recommendedName>
        <fullName evidence="10">Glycosyltransferase RgtA/B/C/D-like domain-containing protein</fullName>
    </recommendedName>
</protein>
<dbReference type="GO" id="GO:0016763">
    <property type="term" value="F:pentosyltransferase activity"/>
    <property type="evidence" value="ECO:0007669"/>
    <property type="project" value="TreeGrafter"/>
</dbReference>
<evidence type="ECO:0000259" key="10">
    <source>
        <dbReference type="Pfam" id="PF13231"/>
    </source>
</evidence>
<feature type="transmembrane region" description="Helical" evidence="9">
    <location>
        <begin position="164"/>
        <end position="181"/>
    </location>
</feature>
<proteinExistence type="predicted"/>
<dbReference type="PANTHER" id="PTHR33908:SF11">
    <property type="entry name" value="MEMBRANE PROTEIN"/>
    <property type="match status" value="1"/>
</dbReference>
<dbReference type="InterPro" id="IPR038731">
    <property type="entry name" value="RgtA/B/C-like"/>
</dbReference>
<sequence>MRLAPSPAHHEGRAVQQPPGRSERQRSWWSWLLNPEVPCLLLLSAALRLYGLNRTEFDDDQATLFRMAYDAVHQGLLPVTSNTGSIGSQHPPGVVYLLMLPAALSANPLWAAVFIALLNVLAVLLSYFFLYRYYGRLAATTGSFLYASAVLPVKYARFIWQPNIAAPFVILFFLALFRGAVERRPGWLGWAVLWLALLYQAHEVNLLLAVPLLLCVALAPKTLRWRDGLLAGLALLVVFAPSLLWLLLSGLQDLRSTLSFSNHQAGGFSLQALRIYRLFIVPYDQLPNRVDTLLLPLHRLFSWLKLAMPALLILAVLWLLMLIIRGQQSIELRKEDRGQVFSIARIGHWWQRLREGWEHLRADRQRSGALILLVWQLVPLLVFLRYGGELHTQYLLLLMPGPFLMVGIGVAQGINWLGRQEGWLRRLRLAGYLLVGLLVAAQSLAASVSVIDTVEGHFDDRSFPPYPYHNDLASLQQALAATDQLAQREHLSHAYITVDDATRTAIFFLSRQMQTPVTLFDARCLVLPTARAVMLVGPYDPWVTALLERFTHATLVTRLPRPAGLPFSLYVVDPGPGLAKASSPPASSWQLSELRALSQQAQSLTLVDNNQATTWLVSPWQFTQSAAPAFNTTYTYRFVATTGAPSSQSLQTTCSFNRLQAGESLLVTFALADKETIPSSLLLRIWSYRTTFYLPNYGPLHLETSISEKIDFHLLQTKKGLSQFLLSVSGEARE</sequence>
<dbReference type="InterPro" id="IPR050297">
    <property type="entry name" value="LipidA_mod_glycosyltrf_83"/>
</dbReference>
<keyword evidence="3" id="KW-0328">Glycosyltransferase</keyword>
<keyword evidence="4" id="KW-0808">Transferase</keyword>
<feature type="transmembrane region" description="Helical" evidence="9">
    <location>
        <begin position="394"/>
        <end position="417"/>
    </location>
</feature>
<gene>
    <name evidence="11" type="ORF">KTA_36830</name>
</gene>
<dbReference type="EMBL" id="AP019377">
    <property type="protein sequence ID" value="BBH95484.1"/>
    <property type="molecule type" value="Genomic_DNA"/>
</dbReference>
<evidence type="ECO:0000256" key="4">
    <source>
        <dbReference type="ARBA" id="ARBA00022679"/>
    </source>
</evidence>
<dbReference type="PANTHER" id="PTHR33908">
    <property type="entry name" value="MANNOSYLTRANSFERASE YKCB-RELATED"/>
    <property type="match status" value="1"/>
</dbReference>
<feature type="transmembrane region" description="Helical" evidence="9">
    <location>
        <begin position="187"/>
        <end position="216"/>
    </location>
</feature>
<dbReference type="GO" id="GO:0005886">
    <property type="term" value="C:plasma membrane"/>
    <property type="evidence" value="ECO:0007669"/>
    <property type="project" value="UniProtKB-SubCell"/>
</dbReference>
<evidence type="ECO:0000256" key="5">
    <source>
        <dbReference type="ARBA" id="ARBA00022692"/>
    </source>
</evidence>